<dbReference type="OrthoDB" id="3120570at2759"/>
<dbReference type="AlphaFoldDB" id="A0A409YIK4"/>
<keyword evidence="3" id="KW-1185">Reference proteome</keyword>
<evidence type="ECO:0000313" key="2">
    <source>
        <dbReference type="EMBL" id="PPR02820.1"/>
    </source>
</evidence>
<gene>
    <name evidence="2" type="ORF">CVT26_009606</name>
</gene>
<feature type="chain" id="PRO_5019258222" evidence="1">
    <location>
        <begin position="24"/>
        <end position="226"/>
    </location>
</feature>
<protein>
    <submittedName>
        <fullName evidence="2">Uncharacterized protein</fullName>
    </submittedName>
</protein>
<feature type="signal peptide" evidence="1">
    <location>
        <begin position="1"/>
        <end position="23"/>
    </location>
</feature>
<accession>A0A409YIK4</accession>
<proteinExistence type="predicted"/>
<evidence type="ECO:0000313" key="3">
    <source>
        <dbReference type="Proteomes" id="UP000284706"/>
    </source>
</evidence>
<dbReference type="Proteomes" id="UP000284706">
    <property type="component" value="Unassembled WGS sequence"/>
</dbReference>
<keyword evidence="1" id="KW-0732">Signal</keyword>
<evidence type="ECO:0000256" key="1">
    <source>
        <dbReference type="SAM" id="SignalP"/>
    </source>
</evidence>
<dbReference type="EMBL" id="NHYE01000816">
    <property type="protein sequence ID" value="PPR02820.1"/>
    <property type="molecule type" value="Genomic_DNA"/>
</dbReference>
<reference evidence="2 3" key="1">
    <citation type="journal article" date="2018" name="Evol. Lett.">
        <title>Horizontal gene cluster transfer increased hallucinogenic mushroom diversity.</title>
        <authorList>
            <person name="Reynolds H.T."/>
            <person name="Vijayakumar V."/>
            <person name="Gluck-Thaler E."/>
            <person name="Korotkin H.B."/>
            <person name="Matheny P.B."/>
            <person name="Slot J.C."/>
        </authorList>
    </citation>
    <scope>NUCLEOTIDE SEQUENCE [LARGE SCALE GENOMIC DNA]</scope>
    <source>
        <strain evidence="2 3">SRW20</strain>
    </source>
</reference>
<sequence length="226" mass="25500">MKLFHIVAIVGAILSYHQVVALACTTDRDCGTVGCASGQRLCETSFCESGTCSRAVCVGRNMLCPETLVIFDTEQIILRDEHDAEVLLLWEEVKFSLSENNCTSVNVESHEIFPKFIDHSLNKYRIESKTTGIAPSNPCTLHEDHQFVLPAWRFSLPPGYRRAVWTLHATCTASYRRVKTLVPLNSVMERDIFHRAWDDVTSSKDTISHQPAQAIYMLNGDDRTFC</sequence>
<name>A0A409YIK4_9AGAR</name>
<comment type="caution">
    <text evidence="2">The sequence shown here is derived from an EMBL/GenBank/DDBJ whole genome shotgun (WGS) entry which is preliminary data.</text>
</comment>
<dbReference type="InParanoid" id="A0A409YIK4"/>
<dbReference type="PROSITE" id="PS51257">
    <property type="entry name" value="PROKAR_LIPOPROTEIN"/>
    <property type="match status" value="1"/>
</dbReference>
<organism evidence="2 3">
    <name type="scientific">Gymnopilus dilepis</name>
    <dbReference type="NCBI Taxonomy" id="231916"/>
    <lineage>
        <taxon>Eukaryota</taxon>
        <taxon>Fungi</taxon>
        <taxon>Dikarya</taxon>
        <taxon>Basidiomycota</taxon>
        <taxon>Agaricomycotina</taxon>
        <taxon>Agaricomycetes</taxon>
        <taxon>Agaricomycetidae</taxon>
        <taxon>Agaricales</taxon>
        <taxon>Agaricineae</taxon>
        <taxon>Hymenogastraceae</taxon>
        <taxon>Gymnopilus</taxon>
    </lineage>
</organism>